<evidence type="ECO:0000313" key="1">
    <source>
        <dbReference type="EMBL" id="RYU43722.1"/>
    </source>
</evidence>
<gene>
    <name evidence="1" type="ORF">ERW49_17290</name>
    <name evidence="3" type="ORF">ERW53_02995</name>
    <name evidence="2" type="ORF">ERW57_01880</name>
</gene>
<dbReference type="EMBL" id="SEZJ01000021">
    <property type="protein sequence ID" value="RYU43722.1"/>
    <property type="molecule type" value="Genomic_DNA"/>
</dbReference>
<comment type="caution">
    <text evidence="2">The sequence shown here is derived from an EMBL/GenBank/DDBJ whole genome shotgun (WGS) entry which is preliminary data.</text>
</comment>
<evidence type="ECO:0000313" key="3">
    <source>
        <dbReference type="EMBL" id="RYU66661.1"/>
    </source>
</evidence>
<evidence type="ECO:0000313" key="5">
    <source>
        <dbReference type="Proteomes" id="UP000294063"/>
    </source>
</evidence>
<accession>A0A4Q5KYS0</accession>
<dbReference type="EMBL" id="SEZK01000001">
    <property type="protein sequence ID" value="RYU55049.1"/>
    <property type="molecule type" value="Genomic_DNA"/>
</dbReference>
<name>A0A4Q5KYS0_9GAMM</name>
<dbReference type="Proteomes" id="UP000294063">
    <property type="component" value="Unassembled WGS sequence"/>
</dbReference>
<evidence type="ECO:0000313" key="4">
    <source>
        <dbReference type="Proteomes" id="UP000293465"/>
    </source>
</evidence>
<dbReference type="AlphaFoldDB" id="A0A4Q5KYS0"/>
<dbReference type="Proteomes" id="UP000294166">
    <property type="component" value="Unassembled WGS sequence"/>
</dbReference>
<evidence type="ECO:0000313" key="2">
    <source>
        <dbReference type="EMBL" id="RYU55049.1"/>
    </source>
</evidence>
<reference evidence="4 5" key="1">
    <citation type="submission" date="2019-02" db="EMBL/GenBank/DDBJ databases">
        <title>Genome sequences of Aliivibrio finisterrensis strains from farmed Atlantic salmon.</title>
        <authorList>
            <person name="Bowman J.P."/>
        </authorList>
    </citation>
    <scope>NUCLEOTIDE SEQUENCE [LARGE SCALE GENOMIC DNA]</scope>
    <source>
        <strain evidence="3 6">A21</strain>
        <strain evidence="1 4">A32</strain>
        <strain evidence="2 5">A46</strain>
    </source>
</reference>
<dbReference type="Proteomes" id="UP000293465">
    <property type="component" value="Unassembled WGS sequence"/>
</dbReference>
<sequence length="28" mass="3507">MKRTRKAQLQRARIQYWKDTAKDTAKKW</sequence>
<evidence type="ECO:0000313" key="6">
    <source>
        <dbReference type="Proteomes" id="UP000294166"/>
    </source>
</evidence>
<protein>
    <submittedName>
        <fullName evidence="2">Uncharacterized protein</fullName>
    </submittedName>
</protein>
<organism evidence="2 5">
    <name type="scientific">Aliivibrio finisterrensis</name>
    <dbReference type="NCBI Taxonomy" id="511998"/>
    <lineage>
        <taxon>Bacteria</taxon>
        <taxon>Pseudomonadati</taxon>
        <taxon>Pseudomonadota</taxon>
        <taxon>Gammaproteobacteria</taxon>
        <taxon>Vibrionales</taxon>
        <taxon>Vibrionaceae</taxon>
        <taxon>Aliivibrio</taxon>
    </lineage>
</organism>
<dbReference type="EMBL" id="SEZN01000003">
    <property type="protein sequence ID" value="RYU66661.1"/>
    <property type="molecule type" value="Genomic_DNA"/>
</dbReference>
<keyword evidence="6" id="KW-1185">Reference proteome</keyword>
<proteinExistence type="predicted"/>